<dbReference type="EMBL" id="BMAW01104639">
    <property type="protein sequence ID" value="GFT15563.1"/>
    <property type="molecule type" value="Genomic_DNA"/>
</dbReference>
<evidence type="ECO:0000313" key="2">
    <source>
        <dbReference type="Proteomes" id="UP000887013"/>
    </source>
</evidence>
<dbReference type="Proteomes" id="UP000887013">
    <property type="component" value="Unassembled WGS sequence"/>
</dbReference>
<evidence type="ECO:0000313" key="1">
    <source>
        <dbReference type="EMBL" id="GFT15563.1"/>
    </source>
</evidence>
<reference evidence="1" key="1">
    <citation type="submission" date="2020-08" db="EMBL/GenBank/DDBJ databases">
        <title>Multicomponent nature underlies the extraordinary mechanical properties of spider dragline silk.</title>
        <authorList>
            <person name="Kono N."/>
            <person name="Nakamura H."/>
            <person name="Mori M."/>
            <person name="Yoshida Y."/>
            <person name="Ohtoshi R."/>
            <person name="Malay A.D."/>
            <person name="Moran D.A.P."/>
            <person name="Tomita M."/>
            <person name="Numata K."/>
            <person name="Arakawa K."/>
        </authorList>
    </citation>
    <scope>NUCLEOTIDE SEQUENCE</scope>
</reference>
<accession>A0A8X6NIR4</accession>
<protein>
    <submittedName>
        <fullName evidence="1">Uncharacterized protein</fullName>
    </submittedName>
</protein>
<name>A0A8X6NIR4_NEPPI</name>
<comment type="caution">
    <text evidence="1">The sequence shown here is derived from an EMBL/GenBank/DDBJ whole genome shotgun (WGS) entry which is preliminary data.</text>
</comment>
<dbReference type="AlphaFoldDB" id="A0A8X6NIR4"/>
<keyword evidence="2" id="KW-1185">Reference proteome</keyword>
<gene>
    <name evidence="1" type="ORF">NPIL_695111</name>
</gene>
<organism evidence="1 2">
    <name type="scientific">Nephila pilipes</name>
    <name type="common">Giant wood spider</name>
    <name type="synonym">Nephila maculata</name>
    <dbReference type="NCBI Taxonomy" id="299642"/>
    <lineage>
        <taxon>Eukaryota</taxon>
        <taxon>Metazoa</taxon>
        <taxon>Ecdysozoa</taxon>
        <taxon>Arthropoda</taxon>
        <taxon>Chelicerata</taxon>
        <taxon>Arachnida</taxon>
        <taxon>Araneae</taxon>
        <taxon>Araneomorphae</taxon>
        <taxon>Entelegynae</taxon>
        <taxon>Araneoidea</taxon>
        <taxon>Nephilidae</taxon>
        <taxon>Nephila</taxon>
    </lineage>
</organism>
<proteinExistence type="predicted"/>
<sequence length="131" mass="15197">MYQDDILSKTETMYGRNNCLLDIPDKPRREAVAAFRLFIRYDCLAAHLYRIGKLPEAACPLCDKRNEGYGQIPLAYLWSSPRRYGIIEILGETGANPIDDATKQKSGSWCPHSVVRRYKFRNPTCIYCYFY</sequence>